<organism evidence="1">
    <name type="scientific">Arundo donax</name>
    <name type="common">Giant reed</name>
    <name type="synonym">Donax arundinaceus</name>
    <dbReference type="NCBI Taxonomy" id="35708"/>
    <lineage>
        <taxon>Eukaryota</taxon>
        <taxon>Viridiplantae</taxon>
        <taxon>Streptophyta</taxon>
        <taxon>Embryophyta</taxon>
        <taxon>Tracheophyta</taxon>
        <taxon>Spermatophyta</taxon>
        <taxon>Magnoliopsida</taxon>
        <taxon>Liliopsida</taxon>
        <taxon>Poales</taxon>
        <taxon>Poaceae</taxon>
        <taxon>PACMAD clade</taxon>
        <taxon>Arundinoideae</taxon>
        <taxon>Arundineae</taxon>
        <taxon>Arundo</taxon>
    </lineage>
</organism>
<reference evidence="1" key="1">
    <citation type="submission" date="2014-09" db="EMBL/GenBank/DDBJ databases">
        <authorList>
            <person name="Magalhaes I.L.F."/>
            <person name="Oliveira U."/>
            <person name="Santos F.R."/>
            <person name="Vidigal T.H.D.A."/>
            <person name="Brescovit A.D."/>
            <person name="Santos A.J."/>
        </authorList>
    </citation>
    <scope>NUCLEOTIDE SEQUENCE</scope>
    <source>
        <tissue evidence="1">Shoot tissue taken approximately 20 cm above the soil surface</tissue>
    </source>
</reference>
<dbReference type="EMBL" id="GBRH01229287">
    <property type="protein sequence ID" value="JAD68608.1"/>
    <property type="molecule type" value="Transcribed_RNA"/>
</dbReference>
<accession>A0A0A9C2F9</accession>
<protein>
    <submittedName>
        <fullName evidence="1">Uncharacterized protein</fullName>
    </submittedName>
</protein>
<sequence>MFDQVLLRYEQCSYVVILTFFNTMQYFREHNGKTNRFHVSVDLT</sequence>
<dbReference type="AlphaFoldDB" id="A0A0A9C2F9"/>
<reference evidence="1" key="2">
    <citation type="journal article" date="2015" name="Data Brief">
        <title>Shoot transcriptome of the giant reed, Arundo donax.</title>
        <authorList>
            <person name="Barrero R.A."/>
            <person name="Guerrero F.D."/>
            <person name="Moolhuijzen P."/>
            <person name="Goolsby J.A."/>
            <person name="Tidwell J."/>
            <person name="Bellgard S.E."/>
            <person name="Bellgard M.I."/>
        </authorList>
    </citation>
    <scope>NUCLEOTIDE SEQUENCE</scope>
    <source>
        <tissue evidence="1">Shoot tissue taken approximately 20 cm above the soil surface</tissue>
    </source>
</reference>
<proteinExistence type="predicted"/>
<evidence type="ECO:0000313" key="1">
    <source>
        <dbReference type="EMBL" id="JAD68608.1"/>
    </source>
</evidence>
<name>A0A0A9C2F9_ARUDO</name>